<dbReference type="Proteomes" id="UP000031549">
    <property type="component" value="Unassembled WGS sequence"/>
</dbReference>
<protein>
    <submittedName>
        <fullName evidence="4">Uncharacterized protein</fullName>
    </submittedName>
</protein>
<feature type="region of interest" description="Disordered" evidence="2">
    <location>
        <begin position="57"/>
        <end position="82"/>
    </location>
</feature>
<keyword evidence="3" id="KW-0812">Transmembrane</keyword>
<dbReference type="Gene3D" id="1.20.5.300">
    <property type="match status" value="1"/>
</dbReference>
<name>A0A846HDE8_9CYAN</name>
<feature type="compositionally biased region" description="Polar residues" evidence="2">
    <location>
        <begin position="57"/>
        <end position="66"/>
    </location>
</feature>
<organism evidence="4 5">
    <name type="scientific">Hassallia byssoidea VB512170</name>
    <dbReference type="NCBI Taxonomy" id="1304833"/>
    <lineage>
        <taxon>Bacteria</taxon>
        <taxon>Bacillati</taxon>
        <taxon>Cyanobacteriota</taxon>
        <taxon>Cyanophyceae</taxon>
        <taxon>Nostocales</taxon>
        <taxon>Tolypothrichaceae</taxon>
        <taxon>Hassallia</taxon>
    </lineage>
</organism>
<keyword evidence="3" id="KW-0472">Membrane</keyword>
<evidence type="ECO:0000313" key="5">
    <source>
        <dbReference type="Proteomes" id="UP000031549"/>
    </source>
</evidence>
<gene>
    <name evidence="4" type="ORF">PI95_024320</name>
</gene>
<comment type="caution">
    <text evidence="4">The sequence shown here is derived from an EMBL/GenBank/DDBJ whole genome shotgun (WGS) entry which is preliminary data.</text>
</comment>
<dbReference type="RefSeq" id="WP_039753236.1">
    <property type="nucleotide sequence ID" value="NZ_JTCM02000075.1"/>
</dbReference>
<feature type="coiled-coil region" evidence="1">
    <location>
        <begin position="88"/>
        <end position="115"/>
    </location>
</feature>
<dbReference type="AlphaFoldDB" id="A0A846HDE8"/>
<keyword evidence="5" id="KW-1185">Reference proteome</keyword>
<keyword evidence="1" id="KW-0175">Coiled coil</keyword>
<evidence type="ECO:0000313" key="4">
    <source>
        <dbReference type="EMBL" id="NEU75597.1"/>
    </source>
</evidence>
<proteinExistence type="predicted"/>
<feature type="transmembrane region" description="Helical" evidence="3">
    <location>
        <begin position="6"/>
        <end position="27"/>
    </location>
</feature>
<dbReference type="EMBL" id="JTCM02000075">
    <property type="protein sequence ID" value="NEU75597.1"/>
    <property type="molecule type" value="Genomic_DNA"/>
</dbReference>
<reference evidence="4 5" key="1">
    <citation type="journal article" date="2015" name="Genome Announc.">
        <title>Draft Genome Sequence of Cyanobacterium Hassallia byssoidea Strain VB512170, Isolated from Monuments in India.</title>
        <authorList>
            <person name="Singh D."/>
            <person name="Chandrababunaidu M.M."/>
            <person name="Panda A."/>
            <person name="Sen D."/>
            <person name="Bhattacharyya S."/>
            <person name="Adhikary S.P."/>
            <person name="Tripathy S."/>
        </authorList>
    </citation>
    <scope>NUCLEOTIDE SEQUENCE [LARGE SCALE GENOMIC DNA]</scope>
    <source>
        <strain evidence="4 5">VB512170</strain>
    </source>
</reference>
<keyword evidence="3" id="KW-1133">Transmembrane helix</keyword>
<evidence type="ECO:0000256" key="1">
    <source>
        <dbReference type="SAM" id="Coils"/>
    </source>
</evidence>
<feature type="coiled-coil region" evidence="1">
    <location>
        <begin position="28"/>
        <end position="55"/>
    </location>
</feature>
<evidence type="ECO:0000256" key="3">
    <source>
        <dbReference type="SAM" id="Phobius"/>
    </source>
</evidence>
<sequence length="115" mass="13172">MKKIWALGVAVFVVIIIWGGFLSYPALSQQIESRLYNLEADVNRVESRLNQIESVLNQNRSPSSRLPVTLPQPARNNRRNVSQQDPMFDRLATLVVELKQQVNKLEARVSKLESR</sequence>
<accession>A0A846HDE8</accession>
<evidence type="ECO:0000256" key="2">
    <source>
        <dbReference type="SAM" id="MobiDB-lite"/>
    </source>
</evidence>